<sequence>MKHHPVATANAAAVTAAIVYVVCLGLFIVAPELGMGIAKSWVHGLDLAKIAIAPSLNLVSLVWGIVTVSGATWLVGYLFASLYNAFLQK</sequence>
<dbReference type="InterPro" id="IPR044020">
    <property type="entry name" value="DUF5676"/>
</dbReference>
<proteinExistence type="predicted"/>
<gene>
    <name evidence="2" type="ORF">UV61_C0009G0040</name>
</gene>
<dbReference type="STRING" id="1618446.UV61_C0009G0040"/>
<feature type="transmembrane region" description="Helical" evidence="1">
    <location>
        <begin position="58"/>
        <end position="80"/>
    </location>
</feature>
<evidence type="ECO:0000313" key="3">
    <source>
        <dbReference type="Proteomes" id="UP000034050"/>
    </source>
</evidence>
<name>A0A0G1FI34_9BACT</name>
<reference evidence="2 3" key="1">
    <citation type="journal article" date="2015" name="Nature">
        <title>rRNA introns, odd ribosomes, and small enigmatic genomes across a large radiation of phyla.</title>
        <authorList>
            <person name="Brown C.T."/>
            <person name="Hug L.A."/>
            <person name="Thomas B.C."/>
            <person name="Sharon I."/>
            <person name="Castelle C.J."/>
            <person name="Singh A."/>
            <person name="Wilkins M.J."/>
            <person name="Williams K.H."/>
            <person name="Banfield J.F."/>
        </authorList>
    </citation>
    <scope>NUCLEOTIDE SEQUENCE [LARGE SCALE GENOMIC DNA]</scope>
</reference>
<evidence type="ECO:0000313" key="2">
    <source>
        <dbReference type="EMBL" id="KKS86513.1"/>
    </source>
</evidence>
<keyword evidence="1" id="KW-0812">Transmembrane</keyword>
<dbReference type="AlphaFoldDB" id="A0A0G1FI34"/>
<dbReference type="Proteomes" id="UP000034050">
    <property type="component" value="Unassembled WGS sequence"/>
</dbReference>
<comment type="caution">
    <text evidence="2">The sequence shown here is derived from an EMBL/GenBank/DDBJ whole genome shotgun (WGS) entry which is preliminary data.</text>
</comment>
<evidence type="ECO:0000256" key="1">
    <source>
        <dbReference type="SAM" id="Phobius"/>
    </source>
</evidence>
<protein>
    <submittedName>
        <fullName evidence="2">Uncharacterized protein</fullName>
    </submittedName>
</protein>
<feature type="transmembrane region" description="Helical" evidence="1">
    <location>
        <begin position="12"/>
        <end position="38"/>
    </location>
</feature>
<keyword evidence="1" id="KW-1133">Transmembrane helix</keyword>
<keyword evidence="1" id="KW-0472">Membrane</keyword>
<dbReference type="EMBL" id="LCFD01000009">
    <property type="protein sequence ID" value="KKS86513.1"/>
    <property type="molecule type" value="Genomic_DNA"/>
</dbReference>
<dbReference type="Pfam" id="PF18926">
    <property type="entry name" value="DUF5676"/>
    <property type="match status" value="1"/>
</dbReference>
<organism evidence="2 3">
    <name type="scientific">Candidatus Gottesmanbacteria bacterium GW2011_GWB1_43_11</name>
    <dbReference type="NCBI Taxonomy" id="1618446"/>
    <lineage>
        <taxon>Bacteria</taxon>
        <taxon>Candidatus Gottesmaniibacteriota</taxon>
    </lineage>
</organism>
<accession>A0A0G1FI34</accession>